<dbReference type="eggNOG" id="COG0589">
    <property type="taxonomic scope" value="Bacteria"/>
</dbReference>
<name>F2BXD0_9FIRM</name>
<evidence type="ECO:0000313" key="3">
    <source>
        <dbReference type="EMBL" id="EGF13687.1"/>
    </source>
</evidence>
<feature type="domain" description="UspA" evidence="2">
    <location>
        <begin position="12"/>
        <end position="147"/>
    </location>
</feature>
<dbReference type="HOGENOM" id="CLU_049301_16_2_9"/>
<dbReference type="InterPro" id="IPR014729">
    <property type="entry name" value="Rossmann-like_a/b/a_fold"/>
</dbReference>
<proteinExistence type="inferred from homology"/>
<dbReference type="SUPFAM" id="SSF52402">
    <property type="entry name" value="Adenine nucleotide alpha hydrolases-like"/>
    <property type="match status" value="1"/>
</dbReference>
<evidence type="ECO:0000259" key="2">
    <source>
        <dbReference type="Pfam" id="PF00582"/>
    </source>
</evidence>
<reference evidence="3 4" key="1">
    <citation type="submission" date="2011-02" db="EMBL/GenBank/DDBJ databases">
        <authorList>
            <person name="Muzny D."/>
            <person name="Qin X."/>
            <person name="Deng J."/>
            <person name="Jiang H."/>
            <person name="Liu Y."/>
            <person name="Qu J."/>
            <person name="Song X.-Z."/>
            <person name="Zhang L."/>
            <person name="Thornton R."/>
            <person name="Coyle M."/>
            <person name="Francisco L."/>
            <person name="Jackson L."/>
            <person name="Javaid M."/>
            <person name="Korchina V."/>
            <person name="Kovar C."/>
            <person name="Mata R."/>
            <person name="Mathew T."/>
            <person name="Ngo R."/>
            <person name="Nguyen L."/>
            <person name="Nguyen N."/>
            <person name="Okwuonu G."/>
            <person name="Ongeri F."/>
            <person name="Pham C."/>
            <person name="Simmons D."/>
            <person name="Wilczek-Boney K."/>
            <person name="Hale W."/>
            <person name="Jakkamsetti A."/>
            <person name="Pham P."/>
            <person name="Ruth R."/>
            <person name="San Lucas F."/>
            <person name="Warren J."/>
            <person name="Zhang J."/>
            <person name="Zhao Z."/>
            <person name="Zhou C."/>
            <person name="Zhu D."/>
            <person name="Lee S."/>
            <person name="Bess C."/>
            <person name="Blankenburg K."/>
            <person name="Forbes L."/>
            <person name="Fu Q."/>
            <person name="Gubbala S."/>
            <person name="Hirani K."/>
            <person name="Jayaseelan J.C."/>
            <person name="Lara F."/>
            <person name="Munidasa M."/>
            <person name="Palculict T."/>
            <person name="Patil S."/>
            <person name="Pu L.-L."/>
            <person name="Saada N."/>
            <person name="Tang L."/>
            <person name="Weissenberger G."/>
            <person name="Zhu Y."/>
            <person name="Hemphill L."/>
            <person name="Shang Y."/>
            <person name="Youmans B."/>
            <person name="Ayvaz T."/>
            <person name="Ross M."/>
            <person name="Santibanez J."/>
            <person name="Aqrawi P."/>
            <person name="Gross S."/>
            <person name="Joshi V."/>
            <person name="Fowler G."/>
            <person name="Nazareth L."/>
            <person name="Reid J."/>
            <person name="Worley K."/>
            <person name="Petrosino J."/>
            <person name="Highlander S."/>
            <person name="Gibbs R."/>
        </authorList>
    </citation>
    <scope>NUCLEOTIDE SEQUENCE [LARGE SCALE GENOMIC DNA]</scope>
    <source>
        <strain evidence="3 4">DSM 19965</strain>
    </source>
</reference>
<dbReference type="STRING" id="888062.HMPREF9083_0810"/>
<dbReference type="AlphaFoldDB" id="F2BXD0"/>
<evidence type="ECO:0000313" key="4">
    <source>
        <dbReference type="Proteomes" id="UP000003503"/>
    </source>
</evidence>
<dbReference type="PANTHER" id="PTHR46268:SF6">
    <property type="entry name" value="UNIVERSAL STRESS PROTEIN UP12"/>
    <property type="match status" value="1"/>
</dbReference>
<dbReference type="Gene3D" id="3.40.50.620">
    <property type="entry name" value="HUPs"/>
    <property type="match status" value="1"/>
</dbReference>
<dbReference type="PRINTS" id="PR01438">
    <property type="entry name" value="UNVRSLSTRESS"/>
</dbReference>
<protein>
    <submittedName>
        <fullName evidence="3">Universal stress protein NhaX</fullName>
    </submittedName>
</protein>
<gene>
    <name evidence="3" type="primary">nhaX</name>
    <name evidence="3" type="ORF">HMPREF9083_0810</name>
</gene>
<organism evidence="3 4">
    <name type="scientific">Dialister micraerophilus DSM 19965</name>
    <dbReference type="NCBI Taxonomy" id="888062"/>
    <lineage>
        <taxon>Bacteria</taxon>
        <taxon>Bacillati</taxon>
        <taxon>Bacillota</taxon>
        <taxon>Negativicutes</taxon>
        <taxon>Veillonellales</taxon>
        <taxon>Veillonellaceae</taxon>
        <taxon>Dialister</taxon>
    </lineage>
</organism>
<evidence type="ECO:0000256" key="1">
    <source>
        <dbReference type="ARBA" id="ARBA00008791"/>
    </source>
</evidence>
<comment type="caution">
    <text evidence="3">The sequence shown here is derived from an EMBL/GenBank/DDBJ whole genome shotgun (WGS) entry which is preliminary data.</text>
</comment>
<dbReference type="Pfam" id="PF00582">
    <property type="entry name" value="Usp"/>
    <property type="match status" value="1"/>
</dbReference>
<dbReference type="InterPro" id="IPR006015">
    <property type="entry name" value="Universal_stress_UspA"/>
</dbReference>
<dbReference type="EMBL" id="AFBB01000016">
    <property type="protein sequence ID" value="EGF13687.1"/>
    <property type="molecule type" value="Genomic_DNA"/>
</dbReference>
<comment type="similarity">
    <text evidence="1">Belongs to the universal stress protein A family.</text>
</comment>
<dbReference type="PANTHER" id="PTHR46268">
    <property type="entry name" value="STRESS RESPONSE PROTEIN NHAX"/>
    <property type="match status" value="1"/>
</dbReference>
<dbReference type="InterPro" id="IPR006016">
    <property type="entry name" value="UspA"/>
</dbReference>
<sequence>MIMEGGIQMLNYKNILVPYDGSDHARKALEHAIDLAQCSKECKMYIATIFSKAKALKHSEEKSVEELRQIAKDELEKAAAKVPETVKKETIFLEGEPRPELLMLAEEHNCDLIVMGSRGLGPIEGILMGSVSSYLVSHSKAQVYIIK</sequence>
<accession>F2BXD0</accession>
<dbReference type="CDD" id="cd00293">
    <property type="entry name" value="USP-like"/>
    <property type="match status" value="1"/>
</dbReference>
<dbReference type="Proteomes" id="UP000003503">
    <property type="component" value="Unassembled WGS sequence"/>
</dbReference>
<keyword evidence="4" id="KW-1185">Reference proteome</keyword>